<sequence>MTAGRNTPSTPASPSPYASTIVEIYFKDGGPLRLHEEILRRNGALLAQRKENKRTSPASIHIDDISCSAGHIIIHYLLTNMYSGHDLEDTSPDSKKAELTTALQVYRSAKKYEIVGLADLAGQEMKKISMELGLIALLKVLEGEFPGDCFIEDWIATYLASRISAEFEALTQESATLLLNDIGRIGSMNDIVLKCMIQLCRERLSLDDNGNPMERSASTISSELPSSNVNIESLSQSVNSSEGFTTETVELSEPSDTVSVQ</sequence>
<feature type="region of interest" description="Disordered" evidence="1">
    <location>
        <begin position="238"/>
        <end position="261"/>
    </location>
</feature>
<dbReference type="PANTHER" id="PTHR37538">
    <property type="entry name" value="BTB DOMAIN-CONTAINING PROTEIN"/>
    <property type="match status" value="1"/>
</dbReference>
<protein>
    <recommendedName>
        <fullName evidence="4">BTB domain-containing protein</fullName>
    </recommendedName>
</protein>
<keyword evidence="3" id="KW-1185">Reference proteome</keyword>
<reference evidence="3" key="1">
    <citation type="journal article" date="2014" name="BMC Genomics">
        <title>The genome sequence of the biocontrol fungus Metarhizium anisopliae and comparative genomics of Metarhizium species.</title>
        <authorList>
            <person name="Pattemore J.A."/>
            <person name="Hane J.K."/>
            <person name="Williams A.H."/>
            <person name="Wilson B.A."/>
            <person name="Stodart B.J."/>
            <person name="Ash G.J."/>
        </authorList>
    </citation>
    <scope>NUCLEOTIDE SEQUENCE [LARGE SCALE GENOMIC DNA]</scope>
    <source>
        <strain evidence="3">BRIP 53293</strain>
    </source>
</reference>
<dbReference type="PANTHER" id="PTHR37538:SF4">
    <property type="entry name" value="PITSLRE SERINE_THREONINE-PROTEIN KINASE CDC2L1"/>
    <property type="match status" value="1"/>
</dbReference>
<dbReference type="EMBL" id="KE384796">
    <property type="protein sequence ID" value="KJK73591.1"/>
    <property type="molecule type" value="Genomic_DNA"/>
</dbReference>
<evidence type="ECO:0008006" key="4">
    <source>
        <dbReference type="Google" id="ProtNLM"/>
    </source>
</evidence>
<evidence type="ECO:0000313" key="3">
    <source>
        <dbReference type="Proteomes" id="UP000054544"/>
    </source>
</evidence>
<evidence type="ECO:0000313" key="2">
    <source>
        <dbReference type="EMBL" id="KJK73591.1"/>
    </source>
</evidence>
<dbReference type="STRING" id="1291518.A0A0D9NI63"/>
<proteinExistence type="predicted"/>
<dbReference type="Proteomes" id="UP000054544">
    <property type="component" value="Unassembled WGS sequence"/>
</dbReference>
<accession>A0A0D9NI63</accession>
<dbReference type="AlphaFoldDB" id="A0A0D9NI63"/>
<name>A0A0D9NI63_METAN</name>
<organism evidence="2 3">
    <name type="scientific">Metarhizium anisopliae BRIP 53293</name>
    <dbReference type="NCBI Taxonomy" id="1291518"/>
    <lineage>
        <taxon>Eukaryota</taxon>
        <taxon>Fungi</taxon>
        <taxon>Dikarya</taxon>
        <taxon>Ascomycota</taxon>
        <taxon>Pezizomycotina</taxon>
        <taxon>Sordariomycetes</taxon>
        <taxon>Hypocreomycetidae</taxon>
        <taxon>Hypocreales</taxon>
        <taxon>Clavicipitaceae</taxon>
        <taxon>Metarhizium</taxon>
    </lineage>
</organism>
<gene>
    <name evidence="2" type="ORF">H634G_11149</name>
</gene>
<evidence type="ECO:0000256" key="1">
    <source>
        <dbReference type="SAM" id="MobiDB-lite"/>
    </source>
</evidence>